<reference evidence="2 3" key="1">
    <citation type="submission" date="2024-03" db="EMBL/GenBank/DDBJ databases">
        <title>Human intestinal bacterial collection.</title>
        <authorList>
            <person name="Pauvert C."/>
            <person name="Hitch T.C.A."/>
            <person name="Clavel T."/>
        </authorList>
    </citation>
    <scope>NUCLEOTIDE SEQUENCE [LARGE SCALE GENOMIC DNA]</scope>
    <source>
        <strain evidence="2 3">CLA-SR-H024</strain>
    </source>
</reference>
<evidence type="ECO:0000256" key="1">
    <source>
        <dbReference type="SAM" id="Phobius"/>
    </source>
</evidence>
<evidence type="ECO:0000313" key="2">
    <source>
        <dbReference type="EMBL" id="MEQ2465544.1"/>
    </source>
</evidence>
<keyword evidence="1" id="KW-0472">Membrane</keyword>
<feature type="transmembrane region" description="Helical" evidence="1">
    <location>
        <begin position="12"/>
        <end position="31"/>
    </location>
</feature>
<protein>
    <submittedName>
        <fullName evidence="2">CBO0543 family protein</fullName>
    </submittedName>
</protein>
<dbReference type="Proteomes" id="UP001465426">
    <property type="component" value="Unassembled WGS sequence"/>
</dbReference>
<sequence length="169" mass="20211">MLIRQVMKVERKILRFLFLLGIGLLPVIFRKKPAKDWFLVFFFKGYLSSFVDSIVTSKKWLNFPVRFLPKHFQINILFDYLLFPITCVAYNQISQHSKLPGIILKSFYFSIPMTFIEVLLEKYTNLIKYNKGWHWYDTLLTETCTFLLSRTCIGFVRKLDKDNKKQSFL</sequence>
<dbReference type="EMBL" id="JBBMFN010000013">
    <property type="protein sequence ID" value="MEQ2465544.1"/>
    <property type="molecule type" value="Genomic_DNA"/>
</dbReference>
<accession>A0ABV1F0U0</accession>
<evidence type="ECO:0000313" key="3">
    <source>
        <dbReference type="Proteomes" id="UP001465426"/>
    </source>
</evidence>
<dbReference type="NCBIfam" id="NF041644">
    <property type="entry name" value="CBO0543_fam"/>
    <property type="match status" value="1"/>
</dbReference>
<keyword evidence="3" id="KW-1185">Reference proteome</keyword>
<name>A0ABV1F0U0_9BACI</name>
<dbReference type="InterPro" id="IPR048147">
    <property type="entry name" value="CBO0543-like"/>
</dbReference>
<organism evidence="2 3">
    <name type="scientific">Niallia hominis</name>
    <dbReference type="NCBI Taxonomy" id="3133173"/>
    <lineage>
        <taxon>Bacteria</taxon>
        <taxon>Bacillati</taxon>
        <taxon>Bacillota</taxon>
        <taxon>Bacilli</taxon>
        <taxon>Bacillales</taxon>
        <taxon>Bacillaceae</taxon>
        <taxon>Niallia</taxon>
    </lineage>
</organism>
<keyword evidence="1" id="KW-0812">Transmembrane</keyword>
<keyword evidence="1" id="KW-1133">Transmembrane helix</keyword>
<gene>
    <name evidence="2" type="ORF">WMO63_07670</name>
</gene>
<comment type="caution">
    <text evidence="2">The sequence shown here is derived from an EMBL/GenBank/DDBJ whole genome shotgun (WGS) entry which is preliminary data.</text>
</comment>
<proteinExistence type="predicted"/>